<feature type="compositionally biased region" description="Low complexity" evidence="2">
    <location>
        <begin position="453"/>
        <end position="465"/>
    </location>
</feature>
<organism evidence="3">
    <name type="scientific">Clastoptera arizonana</name>
    <name type="common">Arizona spittle bug</name>
    <dbReference type="NCBI Taxonomy" id="38151"/>
    <lineage>
        <taxon>Eukaryota</taxon>
        <taxon>Metazoa</taxon>
        <taxon>Ecdysozoa</taxon>
        <taxon>Arthropoda</taxon>
        <taxon>Hexapoda</taxon>
        <taxon>Insecta</taxon>
        <taxon>Pterygota</taxon>
        <taxon>Neoptera</taxon>
        <taxon>Paraneoptera</taxon>
        <taxon>Hemiptera</taxon>
        <taxon>Auchenorrhyncha</taxon>
        <taxon>Cercopoidea</taxon>
        <taxon>Clastopteridae</taxon>
        <taxon>Clastoptera</taxon>
    </lineage>
</organism>
<feature type="compositionally biased region" description="Basic residues" evidence="2">
    <location>
        <begin position="551"/>
        <end position="582"/>
    </location>
</feature>
<sequence length="1716" mass="198136">KANIKEQVEIIEDKKPVVSEEIKLKLIENITKILDNKFGSNKKINNENLVTDYESTTLNTGLKTFNNTDKICENSNSGLESVSENDLADDIEDGECYSSQEEGELNSYGDMKISDKNNSVHNNSVANSNVYTHTFTFDKSRKNRTASKEEFERNNILLKDYNKQCDLYMKRLLKKNRNKDIIAPRKIKSVIKRKKSPMKTNLELDMKHHKRTKRKKKSKSTLKLSHMNLKEKNQNHKKIDKRHKYYKEYLIYLKKEYKKKLQKEKKQIKKITKKLKRKSITGLDLEKLKCKSPLKLTFSEFCKNRELSPEIEILGNKELKVKNDEIKVNMDSLHVQTPNYYDDDGELFITLSDLVKQKVTDNDPTIKDLCIFQQALDDNRSIKGIPFLLEEKKDVDVVAIPCTNYGTTNLVKEMGNTNLQPEEKNSLSSTSELPGTLHNKALLNMIRSKRKLSTSSNNSRSTSPSQNVKNNGLSTSISDRRSETPPKAYRKRRKRSGSYIKNENIYTFYESPKFHDLKIYKPFKRQRSNSRSRSHSRSRCISVNTQSHPKSGYRRIHKRSRSRSRNKHRSIRRSKSRSRSRSNSKYTNKGSRYRSGYRHNRYTRSKSSSRDKVRCISRSRSRSKSRYINRDSRSRSGSRNRHKYESRYRRKVREISKSRSRSRSRRSLSWHRHTSPLPTPRYSTNLNHQYKPPITTRTLNICLKSKEENERALVLLRKSIDKSALACKEVQPAAQGPSLVLSLSASMIHSDNTLSTVETSLSSNKSVSMKEFGSLTKSETSTRKTNFSPLVSSPPSLFEIPNTAFPPPSVDSTGFLPVVPKINTQKEEKDKLIITTYSNFVPLVNTMNPNLIPPPTTFIHPEYQFPNYMMPPPTIHPTQIFPQMMNTFDQKMVMQNPIQPNFSFLNQQHFHYPVGIPQFPNAACNLFDALSSAQSVNIMNGSKQTGIEVRNVSQNLQPQMIWTNTKQKETLGESNRIRESTFHSSVGANHSNENPTFPYTEDKKINVDSTFDFKSISCVHNHTNKSNFINIPNSINDSINEITLNTINGKNKSMKKVTTSNIEINDDYDCIIIDEEIDNNVKTEKNNINVQKEMQNVALNEKNKLKISFQLKSKSLKTINEDKINVELNKSKNSPQNKKDDCELLEENFPKINHSNEQVEKNVEYQEITTNGDTEPDNMIYLNENLFKTKEEHNFQSKINDMNEKIKTDCIDNFQIQKKIDLKQLENVSKNSKVSKREIEIYKDKLTVCGIVQTIGNDLVPCNINNKVKHKEIPASFSKNFNENIIESNKIHNTQKGVLSDRLTFEKSSEYCQNTDIIVHSTSLSNSNDKKTKKVQDSNDGLFKKNCKNVNQLCDSLTFETGKTRNKSNIKEKLSLSGKALSNVKVNRTEKKIENILEEKNNSITTQDKKHDEVKNLCEEKTKQNLKQENTRSNFGSKVKNENGLETGRIGTEIREYITYGQSDVNVEVVVSMSKLHSFHHKQADTQSDALFDISNSKCKKADTALSVNNVGLCQTEDNYSLNKIVVVTIRGENLVRNRTIFVSDLKMIEENVFTEVFTETNIESSSILRNLRKPRKRVDPIPFKTVRIMNFNTKSFPVKITKMRKNLTKANQNCFFFSKNYLYNSNVYLNLPFKEKPCPLSKKSTFYRSAYTLALCALQEEEHLNVIRELRLKDCRVMLTKVNKLQHQVLENEVKRVNISKRRIQSHKRKKSGNI</sequence>
<name>A0A1B6D3L0_9HEMI</name>
<feature type="compositionally biased region" description="Basic and acidic residues" evidence="2">
    <location>
        <begin position="643"/>
        <end position="657"/>
    </location>
</feature>
<feature type="coiled-coil region" evidence="1">
    <location>
        <begin position="254"/>
        <end position="281"/>
    </location>
</feature>
<accession>A0A1B6D3L0</accession>
<feature type="region of interest" description="Disordered" evidence="2">
    <location>
        <begin position="525"/>
        <end position="691"/>
    </location>
</feature>
<feature type="compositionally biased region" description="Polar residues" evidence="2">
    <location>
        <begin position="466"/>
        <end position="477"/>
    </location>
</feature>
<gene>
    <name evidence="3" type="ORF">g.31349</name>
</gene>
<feature type="compositionally biased region" description="Basic residues" evidence="2">
    <location>
        <begin position="615"/>
        <end position="627"/>
    </location>
</feature>
<feature type="non-terminal residue" evidence="3">
    <location>
        <position position="1"/>
    </location>
</feature>
<feature type="compositionally biased region" description="Basic residues" evidence="2">
    <location>
        <begin position="591"/>
        <end position="604"/>
    </location>
</feature>
<dbReference type="EMBL" id="GEDC01017016">
    <property type="protein sequence ID" value="JAS20282.1"/>
    <property type="molecule type" value="Transcribed_RNA"/>
</dbReference>
<feature type="compositionally biased region" description="Basic residues" evidence="2">
    <location>
        <begin position="658"/>
        <end position="674"/>
    </location>
</feature>
<feature type="region of interest" description="Disordered" evidence="2">
    <location>
        <begin position="450"/>
        <end position="496"/>
    </location>
</feature>
<protein>
    <submittedName>
        <fullName evidence="3">Uncharacterized protein</fullName>
    </submittedName>
</protein>
<evidence type="ECO:0000256" key="2">
    <source>
        <dbReference type="SAM" id="MobiDB-lite"/>
    </source>
</evidence>
<evidence type="ECO:0000313" key="3">
    <source>
        <dbReference type="EMBL" id="JAS20282.1"/>
    </source>
</evidence>
<evidence type="ECO:0000256" key="1">
    <source>
        <dbReference type="SAM" id="Coils"/>
    </source>
</evidence>
<reference evidence="3" key="1">
    <citation type="submission" date="2015-12" db="EMBL/GenBank/DDBJ databases">
        <title>De novo transcriptome assembly of four potential Pierce s Disease insect vectors from Arizona vineyards.</title>
        <authorList>
            <person name="Tassone E.E."/>
        </authorList>
    </citation>
    <scope>NUCLEOTIDE SEQUENCE</scope>
</reference>
<keyword evidence="1" id="KW-0175">Coiled coil</keyword>
<proteinExistence type="predicted"/>
<feature type="compositionally biased region" description="Basic residues" evidence="2">
    <location>
        <begin position="525"/>
        <end position="538"/>
    </location>
</feature>